<dbReference type="CDD" id="cd17352">
    <property type="entry name" value="MFS_MCT_SLC16"/>
    <property type="match status" value="1"/>
</dbReference>
<keyword evidence="2" id="KW-1133">Transmembrane helix</keyword>
<organism evidence="4 5">
    <name type="scientific">Desmophyllum pertusum</name>
    <dbReference type="NCBI Taxonomy" id="174260"/>
    <lineage>
        <taxon>Eukaryota</taxon>
        <taxon>Metazoa</taxon>
        <taxon>Cnidaria</taxon>
        <taxon>Anthozoa</taxon>
        <taxon>Hexacorallia</taxon>
        <taxon>Scleractinia</taxon>
        <taxon>Caryophylliina</taxon>
        <taxon>Caryophylliidae</taxon>
        <taxon>Desmophyllum</taxon>
    </lineage>
</organism>
<dbReference type="InterPro" id="IPR036259">
    <property type="entry name" value="MFS_trans_sf"/>
</dbReference>
<feature type="transmembrane region" description="Helical" evidence="2">
    <location>
        <begin position="31"/>
        <end position="60"/>
    </location>
</feature>
<dbReference type="InterPro" id="IPR011701">
    <property type="entry name" value="MFS"/>
</dbReference>
<dbReference type="GO" id="GO:0022857">
    <property type="term" value="F:transmembrane transporter activity"/>
    <property type="evidence" value="ECO:0007669"/>
    <property type="project" value="InterPro"/>
</dbReference>
<feature type="transmembrane region" description="Helical" evidence="2">
    <location>
        <begin position="193"/>
        <end position="213"/>
    </location>
</feature>
<dbReference type="EMBL" id="MU827303">
    <property type="protein sequence ID" value="KAJ7365258.1"/>
    <property type="molecule type" value="Genomic_DNA"/>
</dbReference>
<dbReference type="AlphaFoldDB" id="A0A9W9YUV4"/>
<dbReference type="Pfam" id="PF07690">
    <property type="entry name" value="MFS_1"/>
    <property type="match status" value="1"/>
</dbReference>
<evidence type="ECO:0000259" key="3">
    <source>
        <dbReference type="PROSITE" id="PS50850"/>
    </source>
</evidence>
<protein>
    <recommendedName>
        <fullName evidence="3">Major facilitator superfamily (MFS) profile domain-containing protein</fullName>
    </recommendedName>
</protein>
<accession>A0A9W9YUV4</accession>
<reference evidence="4" key="1">
    <citation type="submission" date="2023-01" db="EMBL/GenBank/DDBJ databases">
        <title>Genome assembly of the deep-sea coral Lophelia pertusa.</title>
        <authorList>
            <person name="Herrera S."/>
            <person name="Cordes E."/>
        </authorList>
    </citation>
    <scope>NUCLEOTIDE SEQUENCE</scope>
    <source>
        <strain evidence="4">USNM1676648</strain>
        <tissue evidence="4">Polyp</tissue>
    </source>
</reference>
<dbReference type="PROSITE" id="PS50850">
    <property type="entry name" value="MFS"/>
    <property type="match status" value="1"/>
</dbReference>
<evidence type="ECO:0000313" key="5">
    <source>
        <dbReference type="Proteomes" id="UP001163046"/>
    </source>
</evidence>
<dbReference type="OrthoDB" id="5972278at2759"/>
<feature type="transmembrane region" description="Helical" evidence="2">
    <location>
        <begin position="158"/>
        <end position="181"/>
    </location>
</feature>
<comment type="caution">
    <text evidence="4">The sequence shown here is derived from an EMBL/GenBank/DDBJ whole genome shotgun (WGS) entry which is preliminary data.</text>
</comment>
<feature type="transmembrane region" description="Helical" evidence="2">
    <location>
        <begin position="343"/>
        <end position="368"/>
    </location>
</feature>
<keyword evidence="2" id="KW-0472">Membrane</keyword>
<feature type="transmembrane region" description="Helical" evidence="2">
    <location>
        <begin position="409"/>
        <end position="431"/>
    </location>
</feature>
<dbReference type="PANTHER" id="PTHR11360:SF251">
    <property type="entry name" value="MAJOR FACILITATOR SUPERFAMILY (MFS) PROFILE DOMAIN-CONTAINING PROTEIN"/>
    <property type="match status" value="1"/>
</dbReference>
<feature type="transmembrane region" description="Helical" evidence="2">
    <location>
        <begin position="131"/>
        <end position="152"/>
    </location>
</feature>
<evidence type="ECO:0000256" key="2">
    <source>
        <dbReference type="SAM" id="Phobius"/>
    </source>
</evidence>
<name>A0A9W9YUV4_9CNID</name>
<feature type="transmembrane region" description="Helical" evidence="2">
    <location>
        <begin position="293"/>
        <end position="313"/>
    </location>
</feature>
<sequence length="461" mass="50955">MMGMMKFCGSFSSCSTVKCSSNCRKEMDSRWSWLVCFCATLIIALIFGVSLNFGLLFPVLMDYFQESRERTAWVGSVQIALIFALGPLTSLLVNRLGCRLTAIIGGLICVGGLLLSSLASSIYIMYITYSVLFGFGSSCLYISSYVITSLYFDKNRSIATGITASGSGLGTMSVAPILQALLDSFGWIKTYRITAGIFSVVCVLCLTFDPVVAKKGERDTDSRNSEELEKPDEQDVRIIEKRKWFDFSVFKEKVFVVLTLANTVASLGHNTPRLHLVRFSEELHVSADAASRLFIYIGITTFIGRLLSGFLCNMRRVNPIYVYMLGLVLDGSSVVYLTQAKNYGHLIAFSFFYGLADGLEVGTFNITILNCVEPTKRASAFGLASLFYGTTMATGPPLAGFMTDHLHTYIPSFILAAVAEFTAASLLLILLCSKKQTERRETLQSEEDGDFEHTFMWETNV</sequence>
<proteinExistence type="predicted"/>
<dbReference type="InterPro" id="IPR050327">
    <property type="entry name" value="Proton-linked_MCT"/>
</dbReference>
<evidence type="ECO:0000313" key="4">
    <source>
        <dbReference type="EMBL" id="KAJ7365258.1"/>
    </source>
</evidence>
<dbReference type="Proteomes" id="UP001163046">
    <property type="component" value="Unassembled WGS sequence"/>
</dbReference>
<dbReference type="InterPro" id="IPR020846">
    <property type="entry name" value="MFS_dom"/>
</dbReference>
<dbReference type="Gene3D" id="1.20.1250.20">
    <property type="entry name" value="MFS general substrate transporter like domains"/>
    <property type="match status" value="2"/>
</dbReference>
<dbReference type="SUPFAM" id="SSF103473">
    <property type="entry name" value="MFS general substrate transporter"/>
    <property type="match status" value="1"/>
</dbReference>
<dbReference type="GO" id="GO:0016020">
    <property type="term" value="C:membrane"/>
    <property type="evidence" value="ECO:0007669"/>
    <property type="project" value="UniProtKB-SubCell"/>
</dbReference>
<evidence type="ECO:0000256" key="1">
    <source>
        <dbReference type="ARBA" id="ARBA00004141"/>
    </source>
</evidence>
<feature type="domain" description="Major facilitator superfamily (MFS) profile" evidence="3">
    <location>
        <begin position="32"/>
        <end position="435"/>
    </location>
</feature>
<dbReference type="PANTHER" id="PTHR11360">
    <property type="entry name" value="MONOCARBOXYLATE TRANSPORTER"/>
    <property type="match status" value="1"/>
</dbReference>
<comment type="subcellular location">
    <subcellularLocation>
        <location evidence="1">Membrane</location>
        <topology evidence="1">Multi-pass membrane protein</topology>
    </subcellularLocation>
</comment>
<gene>
    <name evidence="4" type="ORF">OS493_005355</name>
</gene>
<keyword evidence="2" id="KW-0812">Transmembrane</keyword>
<feature type="transmembrane region" description="Helical" evidence="2">
    <location>
        <begin position="380"/>
        <end position="403"/>
    </location>
</feature>
<feature type="transmembrane region" description="Helical" evidence="2">
    <location>
        <begin position="320"/>
        <end position="337"/>
    </location>
</feature>
<feature type="transmembrane region" description="Helical" evidence="2">
    <location>
        <begin position="72"/>
        <end position="94"/>
    </location>
</feature>
<feature type="transmembrane region" description="Helical" evidence="2">
    <location>
        <begin position="100"/>
        <end position="124"/>
    </location>
</feature>
<keyword evidence="5" id="KW-1185">Reference proteome</keyword>